<dbReference type="GO" id="GO:0010038">
    <property type="term" value="P:response to metal ion"/>
    <property type="evidence" value="ECO:0007669"/>
    <property type="project" value="InterPro"/>
</dbReference>
<evidence type="ECO:0000256" key="1">
    <source>
        <dbReference type="ARBA" id="ARBA00010169"/>
    </source>
</evidence>
<dbReference type="GO" id="GO:0005507">
    <property type="term" value="F:copper ion binding"/>
    <property type="evidence" value="ECO:0007669"/>
    <property type="project" value="TreeGrafter"/>
</dbReference>
<evidence type="ECO:0000313" key="3">
    <source>
        <dbReference type="Proteomes" id="UP000319342"/>
    </source>
</evidence>
<dbReference type="RefSeq" id="WP_145189570.1">
    <property type="nucleotide sequence ID" value="NZ_CP036290.1"/>
</dbReference>
<dbReference type="SUPFAM" id="SSF54913">
    <property type="entry name" value="GlnB-like"/>
    <property type="match status" value="1"/>
</dbReference>
<dbReference type="InterPro" id="IPR011322">
    <property type="entry name" value="N-reg_PII-like_a/b"/>
</dbReference>
<keyword evidence="3" id="KW-1185">Reference proteome</keyword>
<sequence>MERTEEPRIVLCTAPDAPVARRLADGLVERRLAACVNLVPGITSVYRWDGAIQADEEILLVIKTVAGRVPQIEAYLADEHPYDCPECVALEVSKVEAAYLAWLRRSVADGT</sequence>
<dbReference type="Gene3D" id="3.30.70.120">
    <property type="match status" value="1"/>
</dbReference>
<proteinExistence type="inferred from homology"/>
<dbReference type="Pfam" id="PF03091">
    <property type="entry name" value="CutA1"/>
    <property type="match status" value="1"/>
</dbReference>
<dbReference type="Proteomes" id="UP000319342">
    <property type="component" value="Chromosome"/>
</dbReference>
<accession>A0A518D2K4</accession>
<dbReference type="PANTHER" id="PTHR23419:SF8">
    <property type="entry name" value="FI09726P"/>
    <property type="match status" value="1"/>
</dbReference>
<dbReference type="EMBL" id="CP036290">
    <property type="protein sequence ID" value="QDU85713.1"/>
    <property type="molecule type" value="Genomic_DNA"/>
</dbReference>
<comment type="similarity">
    <text evidence="1">Belongs to the CutA family.</text>
</comment>
<name>A0A518D2K4_9BACT</name>
<protein>
    <submittedName>
        <fullName evidence="2">Divalent-cation tolerance protein CutA</fullName>
    </submittedName>
</protein>
<gene>
    <name evidence="2" type="primary">cutA</name>
    <name evidence="2" type="ORF">Pla163_28460</name>
</gene>
<organism evidence="2 3">
    <name type="scientific">Rohdeia mirabilis</name>
    <dbReference type="NCBI Taxonomy" id="2528008"/>
    <lineage>
        <taxon>Bacteria</taxon>
        <taxon>Pseudomonadati</taxon>
        <taxon>Planctomycetota</taxon>
        <taxon>Planctomycetia</taxon>
        <taxon>Planctomycetia incertae sedis</taxon>
        <taxon>Rohdeia</taxon>
    </lineage>
</organism>
<reference evidence="2 3" key="1">
    <citation type="submission" date="2019-02" db="EMBL/GenBank/DDBJ databases">
        <title>Deep-cultivation of Planctomycetes and their phenomic and genomic characterization uncovers novel biology.</title>
        <authorList>
            <person name="Wiegand S."/>
            <person name="Jogler M."/>
            <person name="Boedeker C."/>
            <person name="Pinto D."/>
            <person name="Vollmers J."/>
            <person name="Rivas-Marin E."/>
            <person name="Kohn T."/>
            <person name="Peeters S.H."/>
            <person name="Heuer A."/>
            <person name="Rast P."/>
            <person name="Oberbeckmann S."/>
            <person name="Bunk B."/>
            <person name="Jeske O."/>
            <person name="Meyerdierks A."/>
            <person name="Storesund J.E."/>
            <person name="Kallscheuer N."/>
            <person name="Luecker S."/>
            <person name="Lage O.M."/>
            <person name="Pohl T."/>
            <person name="Merkel B.J."/>
            <person name="Hornburger P."/>
            <person name="Mueller R.-W."/>
            <person name="Bruemmer F."/>
            <person name="Labrenz M."/>
            <person name="Spormann A.M."/>
            <person name="Op den Camp H."/>
            <person name="Overmann J."/>
            <person name="Amann R."/>
            <person name="Jetten M.S.M."/>
            <person name="Mascher T."/>
            <person name="Medema M.H."/>
            <person name="Devos D.P."/>
            <person name="Kaster A.-K."/>
            <person name="Ovreas L."/>
            <person name="Rohde M."/>
            <person name="Galperin M.Y."/>
            <person name="Jogler C."/>
        </authorList>
    </citation>
    <scope>NUCLEOTIDE SEQUENCE [LARGE SCALE GENOMIC DNA]</scope>
    <source>
        <strain evidence="2 3">Pla163</strain>
    </source>
</reference>
<dbReference type="OrthoDB" id="37622at2"/>
<evidence type="ECO:0000313" key="2">
    <source>
        <dbReference type="EMBL" id="QDU85713.1"/>
    </source>
</evidence>
<dbReference type="AlphaFoldDB" id="A0A518D2K4"/>
<dbReference type="InterPro" id="IPR004323">
    <property type="entry name" value="Ion_tolerance_CutA"/>
</dbReference>
<dbReference type="PANTHER" id="PTHR23419">
    <property type="entry name" value="DIVALENT CATION TOLERANCE CUTA-RELATED"/>
    <property type="match status" value="1"/>
</dbReference>
<dbReference type="InterPro" id="IPR015867">
    <property type="entry name" value="N-reg_PII/ATP_PRibTrfase_C"/>
</dbReference>